<dbReference type="PRINTS" id="PR00455">
    <property type="entry name" value="HTHTETR"/>
</dbReference>
<reference evidence="6 7" key="1">
    <citation type="submission" date="2019-03" db="EMBL/GenBank/DDBJ databases">
        <title>Draft genome sequences of novel Actinobacteria.</title>
        <authorList>
            <person name="Sahin N."/>
            <person name="Ay H."/>
            <person name="Saygin H."/>
        </authorList>
    </citation>
    <scope>NUCLEOTIDE SEQUENCE [LARGE SCALE GENOMIC DNA]</scope>
    <source>
        <strain evidence="6 7">JCM 30547</strain>
    </source>
</reference>
<evidence type="ECO:0000313" key="6">
    <source>
        <dbReference type="EMBL" id="TDC29331.1"/>
    </source>
</evidence>
<protein>
    <submittedName>
        <fullName evidence="6">TetR/AcrR family transcriptional regulator</fullName>
    </submittedName>
</protein>
<evidence type="ECO:0000256" key="1">
    <source>
        <dbReference type="ARBA" id="ARBA00023015"/>
    </source>
</evidence>
<name>A0A4R4Q2S6_9ACTN</name>
<evidence type="ECO:0000259" key="5">
    <source>
        <dbReference type="PROSITE" id="PS50977"/>
    </source>
</evidence>
<evidence type="ECO:0000256" key="3">
    <source>
        <dbReference type="ARBA" id="ARBA00023163"/>
    </source>
</evidence>
<dbReference type="Proteomes" id="UP000295075">
    <property type="component" value="Unassembled WGS sequence"/>
</dbReference>
<gene>
    <name evidence="6" type="ORF">E1261_16025</name>
</gene>
<dbReference type="EMBL" id="SMKA01000061">
    <property type="protein sequence ID" value="TDC29331.1"/>
    <property type="molecule type" value="Genomic_DNA"/>
</dbReference>
<organism evidence="6 7">
    <name type="scientific">Kribbella albertanoniae</name>
    <dbReference type="NCBI Taxonomy" id="1266829"/>
    <lineage>
        <taxon>Bacteria</taxon>
        <taxon>Bacillati</taxon>
        <taxon>Actinomycetota</taxon>
        <taxon>Actinomycetes</taxon>
        <taxon>Propionibacteriales</taxon>
        <taxon>Kribbellaceae</taxon>
        <taxon>Kribbella</taxon>
    </lineage>
</organism>
<dbReference type="PANTHER" id="PTHR30055">
    <property type="entry name" value="HTH-TYPE TRANSCRIPTIONAL REGULATOR RUTR"/>
    <property type="match status" value="1"/>
</dbReference>
<keyword evidence="2 4" id="KW-0238">DNA-binding</keyword>
<keyword evidence="7" id="KW-1185">Reference proteome</keyword>
<dbReference type="PANTHER" id="PTHR30055:SF234">
    <property type="entry name" value="HTH-TYPE TRANSCRIPTIONAL REGULATOR BETI"/>
    <property type="match status" value="1"/>
</dbReference>
<dbReference type="InterPro" id="IPR009057">
    <property type="entry name" value="Homeodomain-like_sf"/>
</dbReference>
<accession>A0A4R4Q2S6</accession>
<dbReference type="RefSeq" id="WP_132407399.1">
    <property type="nucleotide sequence ID" value="NZ_SMKA01000061.1"/>
</dbReference>
<dbReference type="Pfam" id="PF00440">
    <property type="entry name" value="TetR_N"/>
    <property type="match status" value="1"/>
</dbReference>
<feature type="domain" description="HTH tetR-type" evidence="5">
    <location>
        <begin position="21"/>
        <end position="81"/>
    </location>
</feature>
<keyword evidence="3" id="KW-0804">Transcription</keyword>
<proteinExistence type="predicted"/>
<sequence length="207" mass="22708">MDSDSATVDTAPLGRRERSKAALRQRLLEAALAAFEEKGYRAATIDEIAERADVARATAFNHFPRKEDFLLELILKRRKSVREGLEQLLESGDRTVLDAIQTVVQAAAQSYEANRGMNQAMMRAMLQSGVMATSGSHATGLLFGRAIALGQERGEIRADLDPYAIGNVLFDSYTGILYRWGLGEVDVPLEQAFSTVHDVVVPGITPR</sequence>
<dbReference type="Gene3D" id="1.10.357.10">
    <property type="entry name" value="Tetracycline Repressor, domain 2"/>
    <property type="match status" value="1"/>
</dbReference>
<dbReference type="GO" id="GO:0003700">
    <property type="term" value="F:DNA-binding transcription factor activity"/>
    <property type="evidence" value="ECO:0007669"/>
    <property type="project" value="TreeGrafter"/>
</dbReference>
<dbReference type="InterPro" id="IPR050109">
    <property type="entry name" value="HTH-type_TetR-like_transc_reg"/>
</dbReference>
<evidence type="ECO:0000256" key="4">
    <source>
        <dbReference type="PROSITE-ProRule" id="PRU00335"/>
    </source>
</evidence>
<dbReference type="OrthoDB" id="268339at2"/>
<dbReference type="SUPFAM" id="SSF48498">
    <property type="entry name" value="Tetracyclin repressor-like, C-terminal domain"/>
    <property type="match status" value="1"/>
</dbReference>
<comment type="caution">
    <text evidence="6">The sequence shown here is derived from an EMBL/GenBank/DDBJ whole genome shotgun (WGS) entry which is preliminary data.</text>
</comment>
<dbReference type="InterPro" id="IPR001647">
    <property type="entry name" value="HTH_TetR"/>
</dbReference>
<evidence type="ECO:0000313" key="7">
    <source>
        <dbReference type="Proteomes" id="UP000295075"/>
    </source>
</evidence>
<dbReference type="GO" id="GO:0000976">
    <property type="term" value="F:transcription cis-regulatory region binding"/>
    <property type="evidence" value="ECO:0007669"/>
    <property type="project" value="TreeGrafter"/>
</dbReference>
<evidence type="ECO:0000256" key="2">
    <source>
        <dbReference type="ARBA" id="ARBA00023125"/>
    </source>
</evidence>
<dbReference type="InterPro" id="IPR036271">
    <property type="entry name" value="Tet_transcr_reg_TetR-rel_C_sf"/>
</dbReference>
<dbReference type="PROSITE" id="PS50977">
    <property type="entry name" value="HTH_TETR_2"/>
    <property type="match status" value="1"/>
</dbReference>
<dbReference type="SUPFAM" id="SSF46689">
    <property type="entry name" value="Homeodomain-like"/>
    <property type="match status" value="1"/>
</dbReference>
<dbReference type="AlphaFoldDB" id="A0A4R4Q2S6"/>
<feature type="DNA-binding region" description="H-T-H motif" evidence="4">
    <location>
        <begin position="44"/>
        <end position="63"/>
    </location>
</feature>
<keyword evidence="1" id="KW-0805">Transcription regulation</keyword>